<dbReference type="InterPro" id="IPR046453">
    <property type="entry name" value="GpA_ATPase"/>
</dbReference>
<name>A0ABX5XZD9_9BACT</name>
<dbReference type="InterPro" id="IPR046454">
    <property type="entry name" value="GpA_endonuclease"/>
</dbReference>
<gene>
    <name evidence="3" type="ORF">TBK1r_64380</name>
</gene>
<feature type="domain" description="Terminase large subunit GpA endonuclease" evidence="2">
    <location>
        <begin position="320"/>
        <end position="569"/>
    </location>
</feature>
<reference evidence="3 4" key="1">
    <citation type="submission" date="2019-02" db="EMBL/GenBank/DDBJ databases">
        <title>Deep-cultivation of Planctomycetes and their phenomic and genomic characterization uncovers novel biology.</title>
        <authorList>
            <person name="Wiegand S."/>
            <person name="Jogler M."/>
            <person name="Boedeker C."/>
            <person name="Pinto D."/>
            <person name="Vollmers J."/>
            <person name="Rivas-Marin E."/>
            <person name="Kohn T."/>
            <person name="Peeters S.H."/>
            <person name="Heuer A."/>
            <person name="Rast P."/>
            <person name="Oberbeckmann S."/>
            <person name="Bunk B."/>
            <person name="Jeske O."/>
            <person name="Meyerdierks A."/>
            <person name="Storesund J.E."/>
            <person name="Kallscheuer N."/>
            <person name="Luecker S."/>
            <person name="Lage O.M."/>
            <person name="Pohl T."/>
            <person name="Merkel B.J."/>
            <person name="Hornburger P."/>
            <person name="Mueller R.-W."/>
            <person name="Bruemmer F."/>
            <person name="Labrenz M."/>
            <person name="Spormann A.M."/>
            <person name="Op den Camp H."/>
            <person name="Overmann J."/>
            <person name="Amann R."/>
            <person name="Jetten M.S.M."/>
            <person name="Mascher T."/>
            <person name="Medema M.H."/>
            <person name="Devos D.P."/>
            <person name="Kaster A.-K."/>
            <person name="Ovreas L."/>
            <person name="Rohde M."/>
            <person name="Galperin M.Y."/>
            <person name="Jogler C."/>
        </authorList>
    </citation>
    <scope>NUCLEOTIDE SEQUENCE [LARGE SCALE GENOMIC DNA]</scope>
    <source>
        <strain evidence="3 4">TBK1r</strain>
    </source>
</reference>
<dbReference type="EMBL" id="CP036432">
    <property type="protein sequence ID" value="QDV87408.1"/>
    <property type="molecule type" value="Genomic_DNA"/>
</dbReference>
<organism evidence="3 4">
    <name type="scientific">Stieleria magnilauensis</name>
    <dbReference type="NCBI Taxonomy" id="2527963"/>
    <lineage>
        <taxon>Bacteria</taxon>
        <taxon>Pseudomonadati</taxon>
        <taxon>Planctomycetota</taxon>
        <taxon>Planctomycetia</taxon>
        <taxon>Pirellulales</taxon>
        <taxon>Pirellulaceae</taxon>
        <taxon>Stieleria</taxon>
    </lineage>
</organism>
<dbReference type="Pfam" id="PF20454">
    <property type="entry name" value="GpA_nuclease"/>
    <property type="match status" value="1"/>
</dbReference>
<accession>A0ABX5XZD9</accession>
<dbReference type="Proteomes" id="UP000318081">
    <property type="component" value="Chromosome"/>
</dbReference>
<evidence type="ECO:0000259" key="1">
    <source>
        <dbReference type="Pfam" id="PF05876"/>
    </source>
</evidence>
<evidence type="ECO:0000313" key="3">
    <source>
        <dbReference type="EMBL" id="QDV87408.1"/>
    </source>
</evidence>
<protein>
    <submittedName>
        <fullName evidence="3">Phage terminase large subunit (GpA)</fullName>
    </submittedName>
</protein>
<dbReference type="RefSeq" id="WP_419580561.1">
    <property type="nucleotide sequence ID" value="NZ_CP036432.1"/>
</dbReference>
<sequence>MLTCVSEPILPLSKYVTSSLDSPKRLSSWDWINQHAVTHKGDPFDGASFPYLKGIADAWDDPRVRRIAFRACSRVGKTEINLALHACAQHHDPDTGMIVTPTERLLQKTIKDRLWPSLELNSEIRSSLPPKHLRAATKCRTSTFITHGAWSGSPVTLGDLDPKYLHLLEVSKFSRDDSDEADTVELTLQRGSEIVDRKVFMESTPTLVGTCAISRYVEAGTNRHYFVPCPHCGDFSPLEVNQTNDRRAGGLWWEKDKDGRTTPARAYRTATYVCPHCTNNWGDEHRLAQIRKGVWVAPGEVIDRTGTVTGTPHNDGPDESFNLNRLYAPTFTFGDVAKEYVTKIGTEHAQDLFNGWLGLPYAPIRRQLEWEDLAKRLCVGGWNRGTVPEQCFALTVAIDVQIDHFVCVTLGFCPNKVGYLIDFGRVTDWQGVKEWTVQVYDCEDGGTVSPMLTLIDAKDGNRKDEIVDACRDMNNDRGPFVWPSMGQNPKSFNGSFFQRVNVDSQNHVVKKGSRQIDGLQLVKVGTAISQDWLNNCLFNRKPGERNSIIFPAWAAESRSLHEQLLNECWDAKTGLWTQSDRTTPVDFRDAVRYARVGIETYVGGDWAMNATRRRTPAPTKRKPVHEGVGATVKRITEASRPAGSSFIRKPRYVVNNQ</sequence>
<feature type="domain" description="Phage terminase large subunit GpA ATPase" evidence="1">
    <location>
        <begin position="46"/>
        <end position="295"/>
    </location>
</feature>
<dbReference type="Pfam" id="PF05876">
    <property type="entry name" value="GpA_ATPase"/>
    <property type="match status" value="1"/>
</dbReference>
<evidence type="ECO:0000313" key="4">
    <source>
        <dbReference type="Proteomes" id="UP000318081"/>
    </source>
</evidence>
<evidence type="ECO:0000259" key="2">
    <source>
        <dbReference type="Pfam" id="PF20454"/>
    </source>
</evidence>
<keyword evidence="4" id="KW-1185">Reference proteome</keyword>
<proteinExistence type="predicted"/>